<name>A0A371ARA4_9FIRM</name>
<reference evidence="8 9" key="1">
    <citation type="submission" date="2018-07" db="EMBL/GenBank/DDBJ databases">
        <title>Anaerosacharophilus polymeroproducens gen. nov. sp. nov., an anaerobic bacterium isolated from salt field.</title>
        <authorList>
            <person name="Kim W."/>
            <person name="Yang S.-H."/>
            <person name="Oh J."/>
            <person name="Lee J.-H."/>
            <person name="Kwon K.K."/>
        </authorList>
    </citation>
    <scope>NUCLEOTIDE SEQUENCE [LARGE SCALE GENOMIC DNA]</scope>
    <source>
        <strain evidence="8 9">MCWD5</strain>
    </source>
</reference>
<evidence type="ECO:0000313" key="8">
    <source>
        <dbReference type="EMBL" id="RDU22111.1"/>
    </source>
</evidence>
<evidence type="ECO:0000256" key="2">
    <source>
        <dbReference type="ARBA" id="ARBA00022516"/>
    </source>
</evidence>
<dbReference type="InterPro" id="IPR003231">
    <property type="entry name" value="ACP"/>
</dbReference>
<evidence type="ECO:0000313" key="9">
    <source>
        <dbReference type="Proteomes" id="UP000255036"/>
    </source>
</evidence>
<keyword evidence="1" id="KW-0596">Phosphopantetheine</keyword>
<dbReference type="PANTHER" id="PTHR20863">
    <property type="entry name" value="ACYL CARRIER PROTEIN"/>
    <property type="match status" value="1"/>
</dbReference>
<dbReference type="AlphaFoldDB" id="A0A371ARA4"/>
<evidence type="ECO:0000256" key="5">
    <source>
        <dbReference type="ARBA" id="ARBA00023098"/>
    </source>
</evidence>
<keyword evidence="4" id="KW-0276">Fatty acid metabolism</keyword>
<evidence type="ECO:0000256" key="3">
    <source>
        <dbReference type="ARBA" id="ARBA00022553"/>
    </source>
</evidence>
<evidence type="ECO:0000256" key="4">
    <source>
        <dbReference type="ARBA" id="ARBA00022832"/>
    </source>
</evidence>
<feature type="domain" description="Carrier" evidence="7">
    <location>
        <begin position="1"/>
        <end position="74"/>
    </location>
</feature>
<evidence type="ECO:0000259" key="7">
    <source>
        <dbReference type="PROSITE" id="PS50075"/>
    </source>
</evidence>
<dbReference type="InterPro" id="IPR036736">
    <property type="entry name" value="ACP-like_sf"/>
</dbReference>
<dbReference type="Proteomes" id="UP000255036">
    <property type="component" value="Unassembled WGS sequence"/>
</dbReference>
<organism evidence="8 9">
    <name type="scientific">Anaerosacchariphilus polymeriproducens</name>
    <dbReference type="NCBI Taxonomy" id="1812858"/>
    <lineage>
        <taxon>Bacteria</taxon>
        <taxon>Bacillati</taxon>
        <taxon>Bacillota</taxon>
        <taxon>Clostridia</taxon>
        <taxon>Lachnospirales</taxon>
        <taxon>Lachnospiraceae</taxon>
        <taxon>Anaerosacchariphilus</taxon>
    </lineage>
</organism>
<keyword evidence="9" id="KW-1185">Reference proteome</keyword>
<dbReference type="SUPFAM" id="SSF47336">
    <property type="entry name" value="ACP-like"/>
    <property type="match status" value="1"/>
</dbReference>
<dbReference type="GO" id="GO:0000036">
    <property type="term" value="F:acyl carrier activity"/>
    <property type="evidence" value="ECO:0007669"/>
    <property type="project" value="TreeGrafter"/>
</dbReference>
<dbReference type="EMBL" id="QRCT01000050">
    <property type="protein sequence ID" value="RDU22111.1"/>
    <property type="molecule type" value="Genomic_DNA"/>
</dbReference>
<comment type="caution">
    <text evidence="8">The sequence shown here is derived from an EMBL/GenBank/DDBJ whole genome shotgun (WGS) entry which is preliminary data.</text>
</comment>
<keyword evidence="2" id="KW-0444">Lipid biosynthesis</keyword>
<dbReference type="InterPro" id="IPR009081">
    <property type="entry name" value="PP-bd_ACP"/>
</dbReference>
<keyword evidence="5" id="KW-0443">Lipid metabolism</keyword>
<dbReference type="GO" id="GO:0000035">
    <property type="term" value="F:acyl binding"/>
    <property type="evidence" value="ECO:0007669"/>
    <property type="project" value="TreeGrafter"/>
</dbReference>
<sequence>MEERLIEIVADILQMDKKDVSMELVRENEEKWDSLAHVQLVTEIENEFNCEIGFDEVDDIKSVKDFLKYINGEN</sequence>
<keyword evidence="3" id="KW-0597">Phosphoprotein</keyword>
<dbReference type="Pfam" id="PF00550">
    <property type="entry name" value="PP-binding"/>
    <property type="match status" value="1"/>
</dbReference>
<gene>
    <name evidence="8" type="ORF">DWV06_16410</name>
</gene>
<protein>
    <submittedName>
        <fullName evidence="8">Acyl carrier protein</fullName>
    </submittedName>
</protein>
<keyword evidence="6" id="KW-0275">Fatty acid biosynthesis</keyword>
<proteinExistence type="predicted"/>
<dbReference type="Gene3D" id="1.10.1200.10">
    <property type="entry name" value="ACP-like"/>
    <property type="match status" value="1"/>
</dbReference>
<dbReference type="PROSITE" id="PS50075">
    <property type="entry name" value="CARRIER"/>
    <property type="match status" value="1"/>
</dbReference>
<dbReference type="OrthoDB" id="5326335at2"/>
<evidence type="ECO:0000256" key="1">
    <source>
        <dbReference type="ARBA" id="ARBA00022450"/>
    </source>
</evidence>
<evidence type="ECO:0000256" key="6">
    <source>
        <dbReference type="ARBA" id="ARBA00023160"/>
    </source>
</evidence>
<accession>A0A371ARA4</accession>
<dbReference type="PANTHER" id="PTHR20863:SF76">
    <property type="entry name" value="CARRIER DOMAIN-CONTAINING PROTEIN"/>
    <property type="match status" value="1"/>
</dbReference>
<dbReference type="RefSeq" id="WP_115483285.1">
    <property type="nucleotide sequence ID" value="NZ_QRCT01000050.1"/>
</dbReference>